<dbReference type="EMBL" id="CP007739">
    <property type="protein sequence ID" value="AIE60313.1"/>
    <property type="molecule type" value="Genomic_DNA"/>
</dbReference>
<dbReference type="AlphaFoldDB" id="I3E988"/>
<dbReference type="Proteomes" id="UP000027602">
    <property type="component" value="Chromosome"/>
</dbReference>
<name>I3E988_BACMM</name>
<evidence type="ECO:0000313" key="2">
    <source>
        <dbReference type="Proteomes" id="UP000027602"/>
    </source>
</evidence>
<protein>
    <submittedName>
        <fullName evidence="1">Uncharacterized protein</fullName>
    </submittedName>
</protein>
<keyword evidence="2" id="KW-1185">Reference proteome</keyword>
<accession>I3E988</accession>
<evidence type="ECO:0000313" key="1">
    <source>
        <dbReference type="EMBL" id="AIE60313.1"/>
    </source>
</evidence>
<proteinExistence type="predicted"/>
<organism evidence="1 2">
    <name type="scientific">Bacillus methanolicus (strain MGA3 / ATCC 53907)</name>
    <dbReference type="NCBI Taxonomy" id="796606"/>
    <lineage>
        <taxon>Bacteria</taxon>
        <taxon>Bacillati</taxon>
        <taxon>Bacillota</taxon>
        <taxon>Bacilli</taxon>
        <taxon>Bacillales</taxon>
        <taxon>Bacillaceae</taxon>
        <taxon>Bacillus</taxon>
    </lineage>
</organism>
<dbReference type="KEGG" id="bmet:BMMGA3_09575"/>
<gene>
    <name evidence="1" type="ORF">BMMGA3_09575</name>
</gene>
<sequence length="63" mass="7404">MPIIITGKNGSIYEGFSHPILGLWGQPWNLGYPHVYPSLYHQAHITYPFIQPDIYFHFVRNLF</sequence>
<reference evidence="1 2" key="1">
    <citation type="journal article" date="2015" name="BMC Genomics">
        <title>Transcriptome analysis of thermophilic methylotrophic Bacillus methanolicus MGA3 using RNA-sequencing provides detailed insights into its previously uncharted transcriptional landscape.</title>
        <authorList>
            <person name="Irla M."/>
            <person name="Neshat A."/>
            <person name="Brautaset T."/>
            <person name="Ruckert C."/>
            <person name="Kalinowski J."/>
            <person name="Wendisch V.F."/>
        </authorList>
    </citation>
    <scope>NUCLEOTIDE SEQUENCE [LARGE SCALE GENOMIC DNA]</scope>
    <source>
        <strain evidence="2">MGA3 / ATCC 53907</strain>
    </source>
</reference>
<dbReference type="HOGENOM" id="CLU_2876472_0_0_9"/>